<gene>
    <name evidence="9 11" type="primary">buk</name>
    <name evidence="11" type="ORF">OCV77_00090</name>
</gene>
<reference evidence="11 12" key="1">
    <citation type="journal article" date="2021" name="ISME Commun">
        <title>Automated analysis of genomic sequences facilitates high-throughput and comprehensive description of bacteria.</title>
        <authorList>
            <person name="Hitch T.C.A."/>
        </authorList>
    </citation>
    <scope>NUCLEOTIDE SEQUENCE [LARGE SCALE GENOMIC DNA]</scope>
    <source>
        <strain evidence="11 12">Sanger_18</strain>
    </source>
</reference>
<evidence type="ECO:0000256" key="10">
    <source>
        <dbReference type="RuleBase" id="RU003835"/>
    </source>
</evidence>
<dbReference type="CDD" id="cd24011">
    <property type="entry name" value="ASKHA_NBD_BK"/>
    <property type="match status" value="1"/>
</dbReference>
<dbReference type="PANTHER" id="PTHR21060:SF3">
    <property type="entry name" value="BUTYRATE KINASE 2-RELATED"/>
    <property type="match status" value="1"/>
</dbReference>
<protein>
    <recommendedName>
        <fullName evidence="9">Probable butyrate kinase</fullName>
        <shortName evidence="9">BK</shortName>
        <ecNumber evidence="9">2.7.2.7</ecNumber>
    </recommendedName>
    <alternativeName>
        <fullName evidence="9">Branched-chain carboxylic acid kinase</fullName>
    </alternativeName>
</protein>
<dbReference type="PROSITE" id="PS01076">
    <property type="entry name" value="ACETATE_KINASE_2"/>
    <property type="match status" value="1"/>
</dbReference>
<evidence type="ECO:0000256" key="8">
    <source>
        <dbReference type="ARBA" id="ARBA00048596"/>
    </source>
</evidence>
<keyword evidence="4 9" id="KW-0808">Transferase</keyword>
<keyword evidence="12" id="KW-1185">Reference proteome</keyword>
<name>A0ABT2SY41_9FIRM</name>
<dbReference type="NCBIfam" id="NF002834">
    <property type="entry name" value="PRK03011.1-5"/>
    <property type="match status" value="1"/>
</dbReference>
<evidence type="ECO:0000256" key="4">
    <source>
        <dbReference type="ARBA" id="ARBA00022679"/>
    </source>
</evidence>
<evidence type="ECO:0000256" key="9">
    <source>
        <dbReference type="HAMAP-Rule" id="MF_00542"/>
    </source>
</evidence>
<keyword evidence="5 9" id="KW-0547">Nucleotide-binding</keyword>
<evidence type="ECO:0000256" key="1">
    <source>
        <dbReference type="ARBA" id="ARBA00004496"/>
    </source>
</evidence>
<evidence type="ECO:0000256" key="5">
    <source>
        <dbReference type="ARBA" id="ARBA00022741"/>
    </source>
</evidence>
<comment type="similarity">
    <text evidence="2 9 10">Belongs to the acetokinase family.</text>
</comment>
<dbReference type="InterPro" id="IPR000890">
    <property type="entry name" value="Aliphatic_acid_kin_short-chain"/>
</dbReference>
<keyword evidence="7 9" id="KW-0067">ATP-binding</keyword>
<dbReference type="RefSeq" id="WP_118798384.1">
    <property type="nucleotide sequence ID" value="NZ_JAOQKJ010000001.1"/>
</dbReference>
<proteinExistence type="inferred from homology"/>
<evidence type="ECO:0000313" key="11">
    <source>
        <dbReference type="EMBL" id="MCU6742912.1"/>
    </source>
</evidence>
<keyword evidence="3 9" id="KW-0963">Cytoplasm</keyword>
<dbReference type="SUPFAM" id="SSF53067">
    <property type="entry name" value="Actin-like ATPase domain"/>
    <property type="match status" value="2"/>
</dbReference>
<evidence type="ECO:0000256" key="6">
    <source>
        <dbReference type="ARBA" id="ARBA00022777"/>
    </source>
</evidence>
<evidence type="ECO:0000256" key="3">
    <source>
        <dbReference type="ARBA" id="ARBA00022490"/>
    </source>
</evidence>
<comment type="subcellular location">
    <subcellularLocation>
        <location evidence="1 9">Cytoplasm</location>
    </subcellularLocation>
</comment>
<dbReference type="Pfam" id="PF00871">
    <property type="entry name" value="Acetate_kinase"/>
    <property type="match status" value="1"/>
</dbReference>
<accession>A0ABT2SY41</accession>
<dbReference type="GO" id="GO:0047761">
    <property type="term" value="F:butyrate kinase activity"/>
    <property type="evidence" value="ECO:0007669"/>
    <property type="project" value="UniProtKB-EC"/>
</dbReference>
<dbReference type="InterPro" id="IPR043129">
    <property type="entry name" value="ATPase_NBD"/>
</dbReference>
<dbReference type="Proteomes" id="UP001652432">
    <property type="component" value="Unassembled WGS sequence"/>
</dbReference>
<comment type="caution">
    <text evidence="11">The sequence shown here is derived from an EMBL/GenBank/DDBJ whole genome shotgun (WGS) entry which is preliminary data.</text>
</comment>
<organism evidence="11 12">
    <name type="scientific">Suilimivivens aceti</name>
    <dbReference type="NCBI Taxonomy" id="2981774"/>
    <lineage>
        <taxon>Bacteria</taxon>
        <taxon>Bacillati</taxon>
        <taxon>Bacillota</taxon>
        <taxon>Clostridia</taxon>
        <taxon>Lachnospirales</taxon>
        <taxon>Lachnospiraceae</taxon>
        <taxon>Suilimivivens</taxon>
    </lineage>
</organism>
<evidence type="ECO:0000256" key="2">
    <source>
        <dbReference type="ARBA" id="ARBA00008748"/>
    </source>
</evidence>
<dbReference type="InterPro" id="IPR023865">
    <property type="entry name" value="Aliphatic_acid_kinase_CS"/>
</dbReference>
<dbReference type="PIRSF" id="PIRSF036458">
    <property type="entry name" value="Butyrate_kin"/>
    <property type="match status" value="1"/>
</dbReference>
<dbReference type="PANTHER" id="PTHR21060">
    <property type="entry name" value="ACETATE KINASE"/>
    <property type="match status" value="1"/>
</dbReference>
<comment type="catalytic activity">
    <reaction evidence="8 9">
        <text>butanoate + ATP = butanoyl phosphate + ADP</text>
        <dbReference type="Rhea" id="RHEA:13585"/>
        <dbReference type="ChEBI" id="CHEBI:17968"/>
        <dbReference type="ChEBI" id="CHEBI:30616"/>
        <dbReference type="ChEBI" id="CHEBI:58079"/>
        <dbReference type="ChEBI" id="CHEBI:456216"/>
        <dbReference type="EC" id="2.7.2.7"/>
    </reaction>
</comment>
<dbReference type="HAMAP" id="MF_00542">
    <property type="entry name" value="Butyrate_kinase"/>
    <property type="match status" value="1"/>
</dbReference>
<evidence type="ECO:0000256" key="7">
    <source>
        <dbReference type="ARBA" id="ARBA00022840"/>
    </source>
</evidence>
<dbReference type="NCBIfam" id="TIGR02707">
    <property type="entry name" value="butyr_kinase"/>
    <property type="match status" value="1"/>
</dbReference>
<dbReference type="PRINTS" id="PR00471">
    <property type="entry name" value="ACETATEKNASE"/>
</dbReference>
<dbReference type="EC" id="2.7.2.7" evidence="9"/>
<dbReference type="InterPro" id="IPR011245">
    <property type="entry name" value="Butyrate_kin"/>
</dbReference>
<sequence length="355" mass="38413">MSVKSLIINPGSTSTKIGVFEDETLLFEETLRHSTEEIAQYASIVDQKDFRKQIILDLLKEKDFDIRSLQVIVGRGGMLKPIPGGTYAVSDDLLHDLKIGKQGQHASNLGGILAREIGDEIGVPSYIVDPVVVDELMPIARYSGVPELPRTSVFHALNQKAVAKRYAKEKGVSYESLNLIVVHMGGGVSVGAHEKGRVIDVFNALDGDGAFSPERAGAVPSGALIRMCFSGEYTEKEVYKKIVGGGGFNAYLGTNDMRDVAKMIDEGDTHADEVREAFILQVCKNIGSMSCVLKGKVDAIIVTGGIAYNKAVVDKMEERAGFIAPFTVYPGEDELLALAQGALRVLNGEEKAMEY</sequence>
<evidence type="ECO:0000313" key="12">
    <source>
        <dbReference type="Proteomes" id="UP001652432"/>
    </source>
</evidence>
<dbReference type="EMBL" id="JAOQKJ010000001">
    <property type="protein sequence ID" value="MCU6742912.1"/>
    <property type="molecule type" value="Genomic_DNA"/>
</dbReference>
<keyword evidence="6 9" id="KW-0418">Kinase</keyword>
<dbReference type="Gene3D" id="3.30.420.40">
    <property type="match status" value="2"/>
</dbReference>